<keyword evidence="1" id="KW-0472">Membrane</keyword>
<dbReference type="AlphaFoldDB" id="A0A6L5R0L2"/>
<feature type="domain" description="DUF5671" evidence="2">
    <location>
        <begin position="15"/>
        <end position="120"/>
    </location>
</feature>
<proteinExistence type="predicted"/>
<protein>
    <recommendedName>
        <fullName evidence="2">DUF5671 domain-containing protein</fullName>
    </recommendedName>
</protein>
<feature type="transmembrane region" description="Helical" evidence="1">
    <location>
        <begin position="234"/>
        <end position="263"/>
    </location>
</feature>
<feature type="transmembrane region" description="Helical" evidence="1">
    <location>
        <begin position="57"/>
        <end position="77"/>
    </location>
</feature>
<keyword evidence="4" id="KW-1185">Reference proteome</keyword>
<evidence type="ECO:0000313" key="3">
    <source>
        <dbReference type="EMBL" id="MRX43586.1"/>
    </source>
</evidence>
<feature type="domain" description="DUF5671" evidence="2">
    <location>
        <begin position="310"/>
        <end position="440"/>
    </location>
</feature>
<evidence type="ECO:0000259" key="2">
    <source>
        <dbReference type="Pfam" id="PF18920"/>
    </source>
</evidence>
<feature type="transmembrane region" description="Helical" evidence="1">
    <location>
        <begin position="312"/>
        <end position="337"/>
    </location>
</feature>
<dbReference type="InterPro" id="IPR043728">
    <property type="entry name" value="DUF5671"/>
</dbReference>
<keyword evidence="1" id="KW-0812">Transmembrane</keyword>
<comment type="caution">
    <text evidence="3">The sequence shown here is derived from an EMBL/GenBank/DDBJ whole genome shotgun (WGS) entry which is preliminary data.</text>
</comment>
<evidence type="ECO:0000313" key="4">
    <source>
        <dbReference type="Proteomes" id="UP000476511"/>
    </source>
</evidence>
<feature type="transmembrane region" description="Helical" evidence="1">
    <location>
        <begin position="275"/>
        <end position="300"/>
    </location>
</feature>
<dbReference type="RefSeq" id="WP_154345887.1">
    <property type="nucleotide sequence ID" value="NZ_WKJD01000012.1"/>
</dbReference>
<feature type="transmembrane region" description="Helical" evidence="1">
    <location>
        <begin position="89"/>
        <end position="116"/>
    </location>
</feature>
<sequence length="549" mass="56783">MSAASGGSAQGAVRRLIVFILLFVLVTIAAVGVSGLLDRAFDVDRTLAGSGTAELALQLAFALIAGPLAALLWWGAWRRLDAPGERGSIAWPLYLAAMTTVSLIVATTSIAVSIATLVDGRWSAGGLAIGLVWALVWLWHRWMLRHPAKGPTRMSTVPLVIGAAYGLVVGASGAVSALAAVFDAAIRGASETVLVGRDSWAQAAVDALVWAAIGFAVWWWHWFRDGVRRIPTGFAAVALVVVGVLGGGAAMLGGIGTVVFVGLRLAFDPSEPASAILIPLGTAIAAAGVGSLVWLLHARIAAAHSEGTRRAAVLVMSGLGLIAAASGIGVVVNALLAELSSPLASSGNRALLLGGLSAIVVGGPIWWLNWRPAHRPDPAEAVDVGRRVYLVAVFGASAVVAIITLLVVGYRVFEFVLDPGTGFALVDRIRAPLGLLVATALVFAYHFAVWRRDRAMISETGVSAERRIGRIVLVASGDTEAAERAIAAATGARVVVWRRRDGGREDGVDVEAPGPDAAVVLAALEGVTAERVLVLVGPGDRVEAVPLVD</sequence>
<dbReference type="EMBL" id="WKJD01000012">
    <property type="protein sequence ID" value="MRX43586.1"/>
    <property type="molecule type" value="Genomic_DNA"/>
</dbReference>
<feature type="transmembrane region" description="Helical" evidence="1">
    <location>
        <begin position="122"/>
        <end position="139"/>
    </location>
</feature>
<evidence type="ECO:0000256" key="1">
    <source>
        <dbReference type="SAM" id="Phobius"/>
    </source>
</evidence>
<dbReference type="Proteomes" id="UP000476511">
    <property type="component" value="Unassembled WGS sequence"/>
</dbReference>
<feature type="transmembrane region" description="Helical" evidence="1">
    <location>
        <begin position="200"/>
        <end position="222"/>
    </location>
</feature>
<gene>
    <name evidence="3" type="ORF">GJR97_07565</name>
</gene>
<name>A0A6L5R0L2_9MICO</name>
<feature type="transmembrane region" description="Helical" evidence="1">
    <location>
        <begin position="159"/>
        <end position="180"/>
    </location>
</feature>
<keyword evidence="1" id="KW-1133">Transmembrane helix</keyword>
<dbReference type="Pfam" id="PF18920">
    <property type="entry name" value="DUF5671"/>
    <property type="match status" value="2"/>
</dbReference>
<feature type="transmembrane region" description="Helical" evidence="1">
    <location>
        <begin position="388"/>
        <end position="413"/>
    </location>
</feature>
<feature type="transmembrane region" description="Helical" evidence="1">
    <location>
        <begin position="16"/>
        <end position="37"/>
    </location>
</feature>
<accession>A0A6L5R0L2</accession>
<organism evidence="3 4">
    <name type="scientific">Agromyces kandeliae</name>
    <dbReference type="NCBI Taxonomy" id="2666141"/>
    <lineage>
        <taxon>Bacteria</taxon>
        <taxon>Bacillati</taxon>
        <taxon>Actinomycetota</taxon>
        <taxon>Actinomycetes</taxon>
        <taxon>Micrococcales</taxon>
        <taxon>Microbacteriaceae</taxon>
        <taxon>Agromyces</taxon>
    </lineage>
</organism>
<feature type="transmembrane region" description="Helical" evidence="1">
    <location>
        <begin position="349"/>
        <end position="368"/>
    </location>
</feature>
<feature type="transmembrane region" description="Helical" evidence="1">
    <location>
        <begin position="433"/>
        <end position="450"/>
    </location>
</feature>
<reference evidence="3 4" key="1">
    <citation type="submission" date="2019-11" db="EMBL/GenBank/DDBJ databases">
        <title>Agromyces kandeliae sp. nov., isolated from mangrove soil.</title>
        <authorList>
            <person name="Wang R."/>
        </authorList>
    </citation>
    <scope>NUCLEOTIDE SEQUENCE [LARGE SCALE GENOMIC DNA]</scope>
    <source>
        <strain evidence="3 4">Q22</strain>
    </source>
</reference>